<accession>A0A2P2I3U7</accession>
<dbReference type="SMART" id="SM00916">
    <property type="entry name" value="L51_S25_CI-B8"/>
    <property type="match status" value="1"/>
</dbReference>
<dbReference type="InterPro" id="IPR007741">
    <property type="entry name" value="Ribosomal_mL43/mS25/NADH_DH"/>
</dbReference>
<evidence type="ECO:0000256" key="1">
    <source>
        <dbReference type="ARBA" id="ARBA00004173"/>
    </source>
</evidence>
<reference evidence="8" key="2">
    <citation type="journal article" date="2018" name="Biosci. Biotechnol. Biochem.">
        <title>Polysaccharide hydrolase of the hadal zone amphipods Hirondellea gigas.</title>
        <authorList>
            <person name="Kobayashi H."/>
            <person name="Nagahama T."/>
            <person name="Arai W."/>
            <person name="Sasagawa Y."/>
            <person name="Umeda M."/>
            <person name="Hayashi T."/>
            <person name="Nikaido I."/>
            <person name="Watanabe H."/>
            <person name="Oguri K."/>
            <person name="Kitazato H."/>
            <person name="Fujioka K."/>
            <person name="Kido Y."/>
            <person name="Takami H."/>
        </authorList>
    </citation>
    <scope>NUCLEOTIDE SEQUENCE</scope>
    <source>
        <tissue evidence="8">Whole body</tissue>
    </source>
</reference>
<evidence type="ECO:0000256" key="6">
    <source>
        <dbReference type="ARBA" id="ARBA00035188"/>
    </source>
</evidence>
<comment type="subcellular location">
    <subcellularLocation>
        <location evidence="1">Mitochondrion</location>
    </subcellularLocation>
</comment>
<sequence>MTSHVWNLFFGATFAKTPHHNGIGRFVQQLQRITIKFCKSNGSSMGTRDYLEQDLVHFANANPGVVVYVKSRRHRTPVIKAEYLNGETEFLSLHNKPRDEIQRWMEHYRTRSGQPTARLLKTNYTDLLSIQGTWTPWTNVHPETFLDTFPCEKASAAEKIEKTGTDQLREIAERASRAS</sequence>
<evidence type="ECO:0000256" key="3">
    <source>
        <dbReference type="ARBA" id="ARBA00022980"/>
    </source>
</evidence>
<dbReference type="GO" id="GO:0003735">
    <property type="term" value="F:structural constituent of ribosome"/>
    <property type="evidence" value="ECO:0007669"/>
    <property type="project" value="InterPro"/>
</dbReference>
<keyword evidence="4" id="KW-0496">Mitochondrion</keyword>
<proteinExistence type="evidence at transcript level"/>
<keyword evidence="3 8" id="KW-0689">Ribosomal protein</keyword>
<evidence type="ECO:0000259" key="7">
    <source>
        <dbReference type="SMART" id="SM00916"/>
    </source>
</evidence>
<evidence type="ECO:0000256" key="4">
    <source>
        <dbReference type="ARBA" id="ARBA00023128"/>
    </source>
</evidence>
<evidence type="ECO:0000256" key="2">
    <source>
        <dbReference type="ARBA" id="ARBA00006073"/>
    </source>
</evidence>
<dbReference type="EMBL" id="IACT01003645">
    <property type="protein sequence ID" value="LAC22877.1"/>
    <property type="molecule type" value="mRNA"/>
</dbReference>
<evidence type="ECO:0000256" key="5">
    <source>
        <dbReference type="ARBA" id="ARBA00023274"/>
    </source>
</evidence>
<dbReference type="AlphaFoldDB" id="A0A2P2I3U7"/>
<protein>
    <recommendedName>
        <fullName evidence="6">Large ribosomal subunit protein mL43</fullName>
    </recommendedName>
</protein>
<dbReference type="Pfam" id="PF05047">
    <property type="entry name" value="L51_S25_CI-B8"/>
    <property type="match status" value="1"/>
</dbReference>
<dbReference type="GO" id="GO:0032543">
    <property type="term" value="P:mitochondrial translation"/>
    <property type="evidence" value="ECO:0007669"/>
    <property type="project" value="InterPro"/>
</dbReference>
<dbReference type="PANTHER" id="PTHR21396">
    <property type="entry name" value="39S RIBOSOMAL PROTEIN L43"/>
    <property type="match status" value="1"/>
</dbReference>
<dbReference type="Gene3D" id="3.40.30.10">
    <property type="entry name" value="Glutaredoxin"/>
    <property type="match status" value="1"/>
</dbReference>
<dbReference type="SUPFAM" id="SSF52833">
    <property type="entry name" value="Thioredoxin-like"/>
    <property type="match status" value="1"/>
</dbReference>
<dbReference type="EMBL" id="IACF01003068">
    <property type="protein sequence ID" value="LAB68698.1"/>
    <property type="molecule type" value="mRNA"/>
</dbReference>
<organism evidence="8">
    <name type="scientific">Hirondellea gigas</name>
    <dbReference type="NCBI Taxonomy" id="1518452"/>
    <lineage>
        <taxon>Eukaryota</taxon>
        <taxon>Metazoa</taxon>
        <taxon>Ecdysozoa</taxon>
        <taxon>Arthropoda</taxon>
        <taxon>Crustacea</taxon>
        <taxon>Multicrustacea</taxon>
        <taxon>Malacostraca</taxon>
        <taxon>Eumalacostraca</taxon>
        <taxon>Peracarida</taxon>
        <taxon>Amphipoda</taxon>
        <taxon>Amphilochidea</taxon>
        <taxon>Lysianassida</taxon>
        <taxon>Lysianassidira</taxon>
        <taxon>Lysianassoidea</taxon>
        <taxon>Lysianassidae</taxon>
        <taxon>Hirondellea</taxon>
    </lineage>
</organism>
<dbReference type="GO" id="GO:0005762">
    <property type="term" value="C:mitochondrial large ribosomal subunit"/>
    <property type="evidence" value="ECO:0007669"/>
    <property type="project" value="TreeGrafter"/>
</dbReference>
<evidence type="ECO:0000313" key="8">
    <source>
        <dbReference type="EMBL" id="LAB68698.1"/>
    </source>
</evidence>
<evidence type="ECO:0000313" key="9">
    <source>
        <dbReference type="EMBL" id="LAC22877.1"/>
    </source>
</evidence>
<dbReference type="InterPro" id="IPR039927">
    <property type="entry name" value="Ribosomal_mL43"/>
</dbReference>
<reference evidence="9" key="1">
    <citation type="submission" date="2017-11" db="EMBL/GenBank/DDBJ databases">
        <title>The sensing device of the deep-sea amphipod.</title>
        <authorList>
            <person name="Kobayashi H."/>
            <person name="Nagahama T."/>
            <person name="Arai W."/>
            <person name="Sasagawa Y."/>
            <person name="Umeda M."/>
            <person name="Hayashi T."/>
            <person name="Nikaido I."/>
            <person name="Watanabe H."/>
            <person name="Oguri K."/>
            <person name="Kitazato H."/>
            <person name="Fujioka K."/>
            <person name="Kido Y."/>
            <person name="Takami H."/>
        </authorList>
    </citation>
    <scope>NUCLEOTIDE SEQUENCE</scope>
    <source>
        <tissue evidence="9">Whole body</tissue>
    </source>
</reference>
<dbReference type="PANTHER" id="PTHR21396:SF2">
    <property type="entry name" value="LARGE RIBOSOMAL SUBUNIT PROTEIN ML43"/>
    <property type="match status" value="1"/>
</dbReference>
<comment type="similarity">
    <text evidence="2">Belongs to the mitochondrion-specific ribosomal protein mL43 family.</text>
</comment>
<keyword evidence="5" id="KW-0687">Ribonucleoprotein</keyword>
<name>A0A2P2I3U7_9CRUS</name>
<dbReference type="InterPro" id="IPR036249">
    <property type="entry name" value="Thioredoxin-like_sf"/>
</dbReference>
<feature type="domain" description="Ribosomal protein/NADH dehydrogenase" evidence="7">
    <location>
        <begin position="39"/>
        <end position="112"/>
    </location>
</feature>